<name>A0ABS8DTV0_9GAMM</name>
<keyword evidence="9 13" id="KW-0418">Kinase</keyword>
<keyword evidence="11 13" id="KW-0443">Lipid metabolism</keyword>
<dbReference type="InterPro" id="IPR027417">
    <property type="entry name" value="P-loop_NTPase"/>
</dbReference>
<comment type="function">
    <text evidence="1 13">Transfers the gamma-phosphate of ATP to the 4'-position of a tetraacyldisaccharide 1-phosphate intermediate (termed DS-1-P) to form tetraacyldisaccharide 1,4'-bis-phosphate (lipid IVA).</text>
</comment>
<evidence type="ECO:0000256" key="13">
    <source>
        <dbReference type="HAMAP-Rule" id="MF_00409"/>
    </source>
</evidence>
<keyword evidence="6 13" id="KW-0441">Lipid A biosynthesis</keyword>
<evidence type="ECO:0000256" key="12">
    <source>
        <dbReference type="ARBA" id="ARBA00029757"/>
    </source>
</evidence>
<evidence type="ECO:0000256" key="10">
    <source>
        <dbReference type="ARBA" id="ARBA00022840"/>
    </source>
</evidence>
<keyword evidence="8 13" id="KW-0547">Nucleotide-binding</keyword>
<dbReference type="Proteomes" id="UP001319882">
    <property type="component" value="Unassembled WGS sequence"/>
</dbReference>
<dbReference type="PANTHER" id="PTHR42724:SF1">
    <property type="entry name" value="TETRAACYLDISACCHARIDE 4'-KINASE, MITOCHONDRIAL-RELATED"/>
    <property type="match status" value="1"/>
</dbReference>
<dbReference type="PANTHER" id="PTHR42724">
    <property type="entry name" value="TETRAACYLDISACCHARIDE 4'-KINASE"/>
    <property type="match status" value="1"/>
</dbReference>
<keyword evidence="5 13" id="KW-0444">Lipid biosynthesis</keyword>
<dbReference type="GO" id="GO:0009029">
    <property type="term" value="F:lipid-A 4'-kinase activity"/>
    <property type="evidence" value="ECO:0007669"/>
    <property type="project" value="UniProtKB-EC"/>
</dbReference>
<keyword evidence="7 13" id="KW-0808">Transferase</keyword>
<evidence type="ECO:0000313" key="16">
    <source>
        <dbReference type="Proteomes" id="UP001319882"/>
    </source>
</evidence>
<evidence type="ECO:0000256" key="5">
    <source>
        <dbReference type="ARBA" id="ARBA00022516"/>
    </source>
</evidence>
<comment type="caution">
    <text evidence="13">Lacks conserved residue(s) required for the propagation of feature annotation.</text>
</comment>
<dbReference type="Pfam" id="PF02606">
    <property type="entry name" value="LpxK"/>
    <property type="match status" value="1"/>
</dbReference>
<evidence type="ECO:0000256" key="2">
    <source>
        <dbReference type="ARBA" id="ARBA00004870"/>
    </source>
</evidence>
<comment type="similarity">
    <text evidence="13">Belongs to the LpxK family.</text>
</comment>
<evidence type="ECO:0000256" key="3">
    <source>
        <dbReference type="ARBA" id="ARBA00012071"/>
    </source>
</evidence>
<dbReference type="EC" id="2.7.1.130" evidence="3 13"/>
<evidence type="ECO:0000256" key="11">
    <source>
        <dbReference type="ARBA" id="ARBA00023098"/>
    </source>
</evidence>
<keyword evidence="14" id="KW-0472">Membrane</keyword>
<evidence type="ECO:0000256" key="1">
    <source>
        <dbReference type="ARBA" id="ARBA00002274"/>
    </source>
</evidence>
<dbReference type="EMBL" id="WHVL01000004">
    <property type="protein sequence ID" value="MCB8889757.1"/>
    <property type="molecule type" value="Genomic_DNA"/>
</dbReference>
<keyword evidence="14" id="KW-1133">Transmembrane helix</keyword>
<proteinExistence type="inferred from homology"/>
<comment type="pathway">
    <text evidence="2 13">Glycolipid biosynthesis; lipid IV(A) biosynthesis; lipid IV(A) from (3R)-3-hydroxytetradecanoyl-[acyl-carrier-protein] and UDP-N-acetyl-alpha-D-glucosamine: step 6/6.</text>
</comment>
<comment type="catalytic activity">
    <reaction evidence="13">
        <text>a lipid A disaccharide + ATP = a lipid IVA + ADP + H(+)</text>
        <dbReference type="Rhea" id="RHEA:67840"/>
        <dbReference type="ChEBI" id="CHEBI:15378"/>
        <dbReference type="ChEBI" id="CHEBI:30616"/>
        <dbReference type="ChEBI" id="CHEBI:176343"/>
        <dbReference type="ChEBI" id="CHEBI:176425"/>
        <dbReference type="ChEBI" id="CHEBI:456216"/>
        <dbReference type="EC" id="2.7.1.130"/>
    </reaction>
</comment>
<reference evidence="15 16" key="1">
    <citation type="journal article" date="2021" name="Sci. Rep.">
        <title>Genome analysis of a halophilic bacterium Halomonas malpeensis YU-PRIM-29(T) reveals its exopolysaccharide and pigment producing capabilities.</title>
        <authorList>
            <person name="Athmika"/>
            <person name="Ghate S.D."/>
            <person name="Arun A.B."/>
            <person name="Rao S.S."/>
            <person name="Kumar S.T.A."/>
            <person name="Kandiyil M.K."/>
            <person name="Saptami K."/>
            <person name="Rekha P.D."/>
        </authorList>
    </citation>
    <scope>NUCLEOTIDE SEQUENCE [LARGE SCALE GENOMIC DNA]</scope>
    <source>
        <strain evidence="16">prim 29</strain>
    </source>
</reference>
<evidence type="ECO:0000256" key="7">
    <source>
        <dbReference type="ARBA" id="ARBA00022679"/>
    </source>
</evidence>
<evidence type="ECO:0000256" key="9">
    <source>
        <dbReference type="ARBA" id="ARBA00022777"/>
    </source>
</evidence>
<organism evidence="15 16">
    <name type="scientific">Vreelandella malpeensis</name>
    <dbReference type="NCBI Taxonomy" id="1172368"/>
    <lineage>
        <taxon>Bacteria</taxon>
        <taxon>Pseudomonadati</taxon>
        <taxon>Pseudomonadota</taxon>
        <taxon>Gammaproteobacteria</taxon>
        <taxon>Oceanospirillales</taxon>
        <taxon>Halomonadaceae</taxon>
        <taxon>Vreelandella</taxon>
    </lineage>
</organism>
<accession>A0ABS8DTV0</accession>
<gene>
    <name evidence="13" type="primary">lpxK</name>
    <name evidence="15" type="ORF">GEV37_11590</name>
</gene>
<protein>
    <recommendedName>
        <fullName evidence="4 13">Tetraacyldisaccharide 4'-kinase</fullName>
        <ecNumber evidence="3 13">2.7.1.130</ecNumber>
    </recommendedName>
    <alternativeName>
        <fullName evidence="12 13">Lipid A 4'-kinase</fullName>
    </alternativeName>
</protein>
<evidence type="ECO:0000256" key="8">
    <source>
        <dbReference type="ARBA" id="ARBA00022741"/>
    </source>
</evidence>
<dbReference type="RefSeq" id="WP_227390420.1">
    <property type="nucleotide sequence ID" value="NZ_JBHSCJ010000002.1"/>
</dbReference>
<evidence type="ECO:0000256" key="6">
    <source>
        <dbReference type="ARBA" id="ARBA00022556"/>
    </source>
</evidence>
<feature type="transmembrane region" description="Helical" evidence="14">
    <location>
        <begin position="16"/>
        <end position="33"/>
    </location>
</feature>
<dbReference type="SUPFAM" id="SSF52540">
    <property type="entry name" value="P-loop containing nucleoside triphosphate hydrolases"/>
    <property type="match status" value="1"/>
</dbReference>
<keyword evidence="14" id="KW-0812">Transmembrane</keyword>
<sequence>MSLASRWLDAVYRPGGAFWLVPLYPLGALYRILMARRARAYATGRKAVARLPVPVIVVGNITLGGTGKSPLVAWLVRRLVDNGWTPGIVTRGYGGRAKNHPLRVSANTDPAECGDEPAMLFRQTGVAVVADPNRPRGARALVEQGCDIIVSDDGLQHLALGRDIEIVVVDGARGLGNRRCLPAGPLREPAGRLSEADAVIVTGVQATPLPVATQSMTLVPVRWRRVASGEAAPLAPLPFAPPVHAVAGIGHPARFFETLEALGVTGERHPLTDHHVFDATTLAFTPPRPVVMTAKDAIKCKNLAPADSWALEIEAALPAGFEAWLFKTLEIINDTPTRADNDEEGAHG</sequence>
<dbReference type="HAMAP" id="MF_00409">
    <property type="entry name" value="LpxK"/>
    <property type="match status" value="1"/>
</dbReference>
<evidence type="ECO:0000256" key="14">
    <source>
        <dbReference type="SAM" id="Phobius"/>
    </source>
</evidence>
<keyword evidence="16" id="KW-1185">Reference proteome</keyword>
<keyword evidence="10 13" id="KW-0067">ATP-binding</keyword>
<evidence type="ECO:0000256" key="4">
    <source>
        <dbReference type="ARBA" id="ARBA00016436"/>
    </source>
</evidence>
<dbReference type="InterPro" id="IPR003758">
    <property type="entry name" value="LpxK"/>
</dbReference>
<comment type="caution">
    <text evidence="15">The sequence shown here is derived from an EMBL/GenBank/DDBJ whole genome shotgun (WGS) entry which is preliminary data.</text>
</comment>
<dbReference type="NCBIfam" id="TIGR00682">
    <property type="entry name" value="lpxK"/>
    <property type="match status" value="1"/>
</dbReference>
<evidence type="ECO:0000313" key="15">
    <source>
        <dbReference type="EMBL" id="MCB8889757.1"/>
    </source>
</evidence>